<evidence type="ECO:0000256" key="5">
    <source>
        <dbReference type="ARBA" id="ARBA00023242"/>
    </source>
</evidence>
<reference evidence="7" key="1">
    <citation type="submission" date="2022-08" db="UniProtKB">
        <authorList>
            <consortium name="EnsemblMetazoa"/>
        </authorList>
    </citation>
    <scope>IDENTIFICATION</scope>
    <source>
        <strain evidence="7">Israel</strain>
    </source>
</reference>
<accession>A0A1B0D6X5</accession>
<evidence type="ECO:0000256" key="6">
    <source>
        <dbReference type="ARBA" id="ARBA00037847"/>
    </source>
</evidence>
<dbReference type="Proteomes" id="UP000092462">
    <property type="component" value="Unassembled WGS sequence"/>
</dbReference>
<keyword evidence="5" id="KW-0539">Nucleus</keyword>
<evidence type="ECO:0000256" key="1">
    <source>
        <dbReference type="ARBA" id="ARBA00004126"/>
    </source>
</evidence>
<dbReference type="AlphaFoldDB" id="A0A1B0D6X5"/>
<proteinExistence type="predicted"/>
<keyword evidence="3" id="KW-1133">Transmembrane helix</keyword>
<comment type="subcellular location">
    <subcellularLocation>
        <location evidence="6">Endomembrane system</location>
        <topology evidence="6">Single-pass membrane protein</topology>
    </subcellularLocation>
    <subcellularLocation>
        <location evidence="1">Nucleus membrane</location>
    </subcellularLocation>
</comment>
<dbReference type="PANTHER" id="PTHR12265">
    <property type="entry name" value="TRANSMEMBRANE PROTEIN 53"/>
    <property type="match status" value="1"/>
</dbReference>
<evidence type="ECO:0000313" key="8">
    <source>
        <dbReference type="Proteomes" id="UP000092462"/>
    </source>
</evidence>
<dbReference type="EnsemblMetazoa" id="PPAI003298-RA">
    <property type="protein sequence ID" value="PPAI003298-PA"/>
    <property type="gene ID" value="PPAI003298"/>
</dbReference>
<evidence type="ECO:0000256" key="4">
    <source>
        <dbReference type="ARBA" id="ARBA00023136"/>
    </source>
</evidence>
<keyword evidence="2" id="KW-0812">Transmembrane</keyword>
<dbReference type="VEuPathDB" id="VectorBase:PPAPM1_003131"/>
<evidence type="ECO:0000256" key="3">
    <source>
        <dbReference type="ARBA" id="ARBA00022989"/>
    </source>
</evidence>
<dbReference type="PANTHER" id="PTHR12265:SF30">
    <property type="entry name" value="TRANSMEMBRANE PROTEIN 53"/>
    <property type="match status" value="1"/>
</dbReference>
<sequence length="269" mass="31047">MSKYQQISTQDGQNQHQDDSLEYFIRFPTPKNGNGAEQNGTSSEADYVFIHNENTVPIVLLLGWAGCQDKYLMKYSKIYEDRGLITVRYTAPVENLFWKRSSLKVIGEKILKLIYDMNFDAHPLFFHIFSNGGAYMYQHINFAMRRSPRPVQVQGMIFDSAPGERRFSSLYGAISAIYGRHRSFSWLVSFLISATLTVMWLLEDFASDIECFADYRQSKGVFVKKICFEKSEHVKHFIMHPQHYVKCVCRFISDCLASYQASGPSTKID</sequence>
<dbReference type="VEuPathDB" id="VectorBase:PPAI003298"/>
<keyword evidence="4" id="KW-0472">Membrane</keyword>
<protein>
    <submittedName>
        <fullName evidence="7">Uncharacterized protein</fullName>
    </submittedName>
</protein>
<dbReference type="Pfam" id="PF05705">
    <property type="entry name" value="DUF829"/>
    <property type="match status" value="2"/>
</dbReference>
<name>A0A1B0D6X5_PHLPP</name>
<dbReference type="EMBL" id="AJVK01003768">
    <property type="status" value="NOT_ANNOTATED_CDS"/>
    <property type="molecule type" value="Genomic_DNA"/>
</dbReference>
<evidence type="ECO:0000256" key="2">
    <source>
        <dbReference type="ARBA" id="ARBA00022692"/>
    </source>
</evidence>
<dbReference type="EMBL" id="AJVK01003769">
    <property type="status" value="NOT_ANNOTATED_CDS"/>
    <property type="molecule type" value="Genomic_DNA"/>
</dbReference>
<dbReference type="GO" id="GO:0031965">
    <property type="term" value="C:nuclear membrane"/>
    <property type="evidence" value="ECO:0007669"/>
    <property type="project" value="UniProtKB-SubCell"/>
</dbReference>
<dbReference type="InterPro" id="IPR008547">
    <property type="entry name" value="DUF829_TMEM53"/>
</dbReference>
<organism evidence="7 8">
    <name type="scientific">Phlebotomus papatasi</name>
    <name type="common">Sandfly</name>
    <dbReference type="NCBI Taxonomy" id="29031"/>
    <lineage>
        <taxon>Eukaryota</taxon>
        <taxon>Metazoa</taxon>
        <taxon>Ecdysozoa</taxon>
        <taxon>Arthropoda</taxon>
        <taxon>Hexapoda</taxon>
        <taxon>Insecta</taxon>
        <taxon>Pterygota</taxon>
        <taxon>Neoptera</taxon>
        <taxon>Endopterygota</taxon>
        <taxon>Diptera</taxon>
        <taxon>Nematocera</taxon>
        <taxon>Psychodoidea</taxon>
        <taxon>Psychodidae</taxon>
        <taxon>Phlebotomus</taxon>
        <taxon>Phlebotomus</taxon>
    </lineage>
</organism>
<keyword evidence="8" id="KW-1185">Reference proteome</keyword>
<evidence type="ECO:0000313" key="7">
    <source>
        <dbReference type="EnsemblMetazoa" id="PPAI003298-PA"/>
    </source>
</evidence>